<feature type="domain" description="MITD1 C-terminal phospholipase D-like" evidence="1">
    <location>
        <begin position="33"/>
        <end position="174"/>
    </location>
</feature>
<organism evidence="2">
    <name type="scientific">Graphocephala atropunctata</name>
    <dbReference type="NCBI Taxonomy" id="36148"/>
    <lineage>
        <taxon>Eukaryota</taxon>
        <taxon>Metazoa</taxon>
        <taxon>Ecdysozoa</taxon>
        <taxon>Arthropoda</taxon>
        <taxon>Hexapoda</taxon>
        <taxon>Insecta</taxon>
        <taxon>Pterygota</taxon>
        <taxon>Neoptera</taxon>
        <taxon>Paraneoptera</taxon>
        <taxon>Hemiptera</taxon>
        <taxon>Auchenorrhyncha</taxon>
        <taxon>Membracoidea</taxon>
        <taxon>Cicadellidae</taxon>
        <taxon>Cicadellinae</taxon>
        <taxon>Cicadellini</taxon>
        <taxon>Graphocephala</taxon>
    </lineage>
</organism>
<dbReference type="InterPro" id="IPR052817">
    <property type="entry name" value="MIT_domain_contain_protein1"/>
</dbReference>
<evidence type="ECO:0000313" key="2">
    <source>
        <dbReference type="EMBL" id="JAT16862.1"/>
    </source>
</evidence>
<gene>
    <name evidence="2" type="ORF">g.28128</name>
</gene>
<dbReference type="AlphaFoldDB" id="A0A1B6KZI5"/>
<dbReference type="Pfam" id="PF16565">
    <property type="entry name" value="MIT_C"/>
    <property type="match status" value="1"/>
</dbReference>
<name>A0A1B6KZI5_9HEMI</name>
<accession>A0A1B6KZI5</accession>
<dbReference type="InterPro" id="IPR032341">
    <property type="entry name" value="MITD1_C"/>
</dbReference>
<dbReference type="PANTHER" id="PTHR21222">
    <property type="entry name" value="MIT DOMAIN-CONTAINING PROTEIN 1"/>
    <property type="match status" value="1"/>
</dbReference>
<reference evidence="2" key="1">
    <citation type="submission" date="2015-11" db="EMBL/GenBank/DDBJ databases">
        <title>De novo transcriptome assembly of four potential Pierce s Disease insect vectors from Arizona vineyards.</title>
        <authorList>
            <person name="Tassone E.E."/>
        </authorList>
    </citation>
    <scope>NUCLEOTIDE SEQUENCE</scope>
</reference>
<dbReference type="PANTHER" id="PTHR21222:SF1">
    <property type="entry name" value="MIT DOMAIN-CONTAINING PROTEIN 1"/>
    <property type="match status" value="1"/>
</dbReference>
<dbReference type="Gene3D" id="3.30.870.30">
    <property type="entry name" value="MITD, C-terminal phospholipase D-like domain"/>
    <property type="match status" value="1"/>
</dbReference>
<evidence type="ECO:0000259" key="1">
    <source>
        <dbReference type="Pfam" id="PF16565"/>
    </source>
</evidence>
<protein>
    <recommendedName>
        <fullName evidence="1">MITD1 C-terminal phospholipase D-like domain-containing protein</fullName>
    </recommendedName>
</protein>
<dbReference type="InterPro" id="IPR038113">
    <property type="entry name" value="MITD1_C_sf"/>
</dbReference>
<dbReference type="EMBL" id="GEBQ01023115">
    <property type="protein sequence ID" value="JAT16862.1"/>
    <property type="molecule type" value="Transcribed_RNA"/>
</dbReference>
<proteinExistence type="predicted"/>
<sequence length="175" mass="19961">MGCAESSQGNIQSNGDYANVLPRQIEIRHNSVGNSYQSIFGEFLTSDVTLVLVQDPYIRTYHQCQNLVRLCELMAKKCPNLRTVQLLTSADNNNSEQGKWLRQLQSHLSSQHKISLTIQFNPTLHDRQIKLSNGWIIKIGRGLDYFKPPAGKFSLGYHDLDWRPCLQTTVDIFHS</sequence>